<name>A0A2A2KG16_9BILA</name>
<dbReference type="InterPro" id="IPR016873">
    <property type="entry name" value="Caps_polysacc_synth_BcbE_prd"/>
</dbReference>
<dbReference type="EMBL" id="LIAE01008681">
    <property type="protein sequence ID" value="PAV72891.1"/>
    <property type="molecule type" value="Genomic_DNA"/>
</dbReference>
<reference evidence="1 2" key="1">
    <citation type="journal article" date="2017" name="Curr. Biol.">
        <title>Genome architecture and evolution of a unichromosomal asexual nematode.</title>
        <authorList>
            <person name="Fradin H."/>
            <person name="Zegar C."/>
            <person name="Gutwein M."/>
            <person name="Lucas J."/>
            <person name="Kovtun M."/>
            <person name="Corcoran D."/>
            <person name="Baugh L.R."/>
            <person name="Kiontke K."/>
            <person name="Gunsalus K."/>
            <person name="Fitch D.H."/>
            <person name="Piano F."/>
        </authorList>
    </citation>
    <scope>NUCLEOTIDE SEQUENCE [LARGE SCALE GENOMIC DNA]</scope>
    <source>
        <strain evidence="1">PF1309</strain>
    </source>
</reference>
<gene>
    <name evidence="1" type="ORF">WR25_21008</name>
</gene>
<dbReference type="Proteomes" id="UP000218231">
    <property type="component" value="Unassembled WGS sequence"/>
</dbReference>
<dbReference type="STRING" id="2018661.A0A2A2KG16"/>
<comment type="caution">
    <text evidence="1">The sequence shown here is derived from an EMBL/GenBank/DDBJ whole genome shotgun (WGS) entry which is preliminary data.</text>
</comment>
<dbReference type="CDD" id="cd04183">
    <property type="entry name" value="GT2_BcE_like"/>
    <property type="match status" value="1"/>
</dbReference>
<organism evidence="1 2">
    <name type="scientific">Diploscapter pachys</name>
    <dbReference type="NCBI Taxonomy" id="2018661"/>
    <lineage>
        <taxon>Eukaryota</taxon>
        <taxon>Metazoa</taxon>
        <taxon>Ecdysozoa</taxon>
        <taxon>Nematoda</taxon>
        <taxon>Chromadorea</taxon>
        <taxon>Rhabditida</taxon>
        <taxon>Rhabditina</taxon>
        <taxon>Rhabditomorpha</taxon>
        <taxon>Rhabditoidea</taxon>
        <taxon>Rhabditidae</taxon>
        <taxon>Diploscapter</taxon>
    </lineage>
</organism>
<protein>
    <recommendedName>
        <fullName evidence="3">Nucleotidyl transferase domain-containing protein</fullName>
    </recommendedName>
</protein>
<evidence type="ECO:0000313" key="2">
    <source>
        <dbReference type="Proteomes" id="UP000218231"/>
    </source>
</evidence>
<dbReference type="PIRSF" id="PIRSF028162">
    <property type="entry name" value="BcbE_prd"/>
    <property type="match status" value="1"/>
</dbReference>
<dbReference type="AlphaFoldDB" id="A0A2A2KG16"/>
<evidence type="ECO:0008006" key="3">
    <source>
        <dbReference type="Google" id="ProtNLM"/>
    </source>
</evidence>
<keyword evidence="2" id="KW-1185">Reference proteome</keyword>
<dbReference type="InterPro" id="IPR029044">
    <property type="entry name" value="Nucleotide-diphossugar_trans"/>
</dbReference>
<accession>A0A2A2KG16</accession>
<dbReference type="Gene3D" id="3.90.550.10">
    <property type="entry name" value="Spore Coat Polysaccharide Biosynthesis Protein SpsA, Chain A"/>
    <property type="match status" value="1"/>
</dbReference>
<sequence length="235" mass="26919">MSSRFFAAGYTLPKYQLPLGESTVFDHVIASFEAYFKDDLFVFAAQDDPQVEAFLHDRLQRCEIDDYRIVRLTEATRGQAETVKIALDAGFPDDELFIFNIDTFRPGFRKAEFHYDVDGYLEVFVGEGDHWSFALPGDNNTVVQTTEKERISSLCSDGLYHFRSSHRFQELVADMIAENDLSRGEYYVAPMYNRLIRAGADIRYQTIPTSDVIFCGTPDEYQACRALPPEQLRAL</sequence>
<evidence type="ECO:0000313" key="1">
    <source>
        <dbReference type="EMBL" id="PAV72891.1"/>
    </source>
</evidence>
<dbReference type="SUPFAM" id="SSF53448">
    <property type="entry name" value="Nucleotide-diphospho-sugar transferases"/>
    <property type="match status" value="1"/>
</dbReference>
<proteinExistence type="predicted"/>